<evidence type="ECO:0000313" key="3">
    <source>
        <dbReference type="Proteomes" id="UP001219518"/>
    </source>
</evidence>
<dbReference type="AlphaFoldDB" id="A0AAE1HNZ4"/>
<dbReference type="EMBL" id="JAHWGI010001205">
    <property type="protein sequence ID" value="KAK3924850.1"/>
    <property type="molecule type" value="Genomic_DNA"/>
</dbReference>
<accession>A0AAE1HNZ4</accession>
<evidence type="ECO:0000256" key="1">
    <source>
        <dbReference type="SAM" id="MobiDB-lite"/>
    </source>
</evidence>
<feature type="region of interest" description="Disordered" evidence="1">
    <location>
        <begin position="334"/>
        <end position="355"/>
    </location>
</feature>
<reference evidence="2" key="1">
    <citation type="submission" date="2021-07" db="EMBL/GenBank/DDBJ databases">
        <authorList>
            <person name="Catto M.A."/>
            <person name="Jacobson A."/>
            <person name="Kennedy G."/>
            <person name="Labadie P."/>
            <person name="Hunt B.G."/>
            <person name="Srinivasan R."/>
        </authorList>
    </citation>
    <scope>NUCLEOTIDE SEQUENCE</scope>
    <source>
        <strain evidence="2">PL_HMW_Pooled</strain>
        <tissue evidence="2">Head</tissue>
    </source>
</reference>
<sequence>MEERLLAPRHVFQSLWTFQGPNGQLKSKGGIVNVPVEIDTSVKLLPRNINDSHIIHIQLARRMTYMKNYMSGVVRPKLLYDAAKAFVSKPLPKEQGIKFNKKWSCNSSLEPDYYFNEDDHFVQNAIYETLMTNDKEEAAFCGLLDHTLRIAPAEQYKTTSILFDDNCEFLAFPKVFGGYKINPEYEGTKLPYSDVAKSMALRYDRRVAERGDLLLFIAKKSPHVHLLLWIENAPLYDPSNKMSKKAVCNFVDQIISTYTNQVDNNLADLQFHRHTHTCYKKHNQKQCRFGIPFFPMRKTRILKPLSIKSSKRNKKISMQTRRVVQDYKKLAGVTTKSKMAEQHEIEEKQNTEEDQVIDISSTDENFQDFESILASIKKEPSSEDNESNAPLATRLSNPKSTPTKRKRKTKSERKSNLQDSSKNKQKEDKTKPEMKMRKQIKPKIKKYISSSSSDSDSSDESNKYGSNLKKKARPCDSPKPSTSRQLTETEKMLLTKSRTKNESSSTKILPKSESESDSDTSSSSESDDNKKRAHKKKYLKHKRQTSTSDSDESSTNDSDTDSSTSSNTNKKKISSKQRGSNSTKRNEVSSSDMTTEDTDTSCTSGEENMKKFKFHVQSSHLKRLPQLKIFFSNLNETTTKTSRNLRPGVPYKLLKLTVSKEIGFNGVPYKKAVAKFKHPKKDKTILINLPGTIAKYSKKTLKEMKRIDRGQHPNYTIKRITTKKKPVGKGTYDLVEFEWS</sequence>
<gene>
    <name evidence="2" type="ORF">KUF71_013123</name>
</gene>
<name>A0AAE1HNZ4_9NEOP</name>
<comment type="caution">
    <text evidence="2">The sequence shown here is derived from an EMBL/GenBank/DDBJ whole genome shotgun (WGS) entry which is preliminary data.</text>
</comment>
<feature type="compositionally biased region" description="Polar residues" evidence="1">
    <location>
        <begin position="387"/>
        <end position="397"/>
    </location>
</feature>
<dbReference type="Proteomes" id="UP001219518">
    <property type="component" value="Unassembled WGS sequence"/>
</dbReference>
<organism evidence="2 3">
    <name type="scientific">Frankliniella fusca</name>
    <dbReference type="NCBI Taxonomy" id="407009"/>
    <lineage>
        <taxon>Eukaryota</taxon>
        <taxon>Metazoa</taxon>
        <taxon>Ecdysozoa</taxon>
        <taxon>Arthropoda</taxon>
        <taxon>Hexapoda</taxon>
        <taxon>Insecta</taxon>
        <taxon>Pterygota</taxon>
        <taxon>Neoptera</taxon>
        <taxon>Paraneoptera</taxon>
        <taxon>Thysanoptera</taxon>
        <taxon>Terebrantia</taxon>
        <taxon>Thripoidea</taxon>
        <taxon>Thripidae</taxon>
        <taxon>Frankliniella</taxon>
    </lineage>
</organism>
<protein>
    <submittedName>
        <fullName evidence="2">Halomucin</fullName>
    </submittedName>
</protein>
<feature type="compositionally biased region" description="Basic residues" evidence="1">
    <location>
        <begin position="402"/>
        <end position="411"/>
    </location>
</feature>
<feature type="compositionally biased region" description="Basic residues" evidence="1">
    <location>
        <begin position="531"/>
        <end position="544"/>
    </location>
</feature>
<feature type="compositionally biased region" description="Basic residues" evidence="1">
    <location>
        <begin position="437"/>
        <end position="446"/>
    </location>
</feature>
<keyword evidence="3" id="KW-1185">Reference proteome</keyword>
<feature type="compositionally biased region" description="Acidic residues" evidence="1">
    <location>
        <begin position="549"/>
        <end position="560"/>
    </location>
</feature>
<proteinExistence type="predicted"/>
<evidence type="ECO:0000313" key="2">
    <source>
        <dbReference type="EMBL" id="KAK3924850.1"/>
    </source>
</evidence>
<feature type="region of interest" description="Disordered" evidence="1">
    <location>
        <begin position="376"/>
        <end position="605"/>
    </location>
</feature>
<feature type="compositionally biased region" description="Basic and acidic residues" evidence="1">
    <location>
        <begin position="412"/>
        <end position="436"/>
    </location>
</feature>
<reference evidence="2" key="2">
    <citation type="journal article" date="2023" name="BMC Genomics">
        <title>Pest status, molecular evolution, and epigenetic factors derived from the genome assembly of Frankliniella fusca, a thysanopteran phytovirus vector.</title>
        <authorList>
            <person name="Catto M.A."/>
            <person name="Labadie P.E."/>
            <person name="Jacobson A.L."/>
            <person name="Kennedy G.G."/>
            <person name="Srinivasan R."/>
            <person name="Hunt B.G."/>
        </authorList>
    </citation>
    <scope>NUCLEOTIDE SEQUENCE</scope>
    <source>
        <strain evidence="2">PL_HMW_Pooled</strain>
    </source>
</reference>
<feature type="compositionally biased region" description="Basic and acidic residues" evidence="1">
    <location>
        <begin position="338"/>
        <end position="351"/>
    </location>
</feature>